<dbReference type="PANTHER" id="PTHR10264:SF19">
    <property type="entry name" value="AT06885P-RELATED"/>
    <property type="match status" value="1"/>
</dbReference>
<dbReference type="SMART" id="SM00244">
    <property type="entry name" value="PHB"/>
    <property type="match status" value="1"/>
</dbReference>
<evidence type="ECO:0000256" key="3">
    <source>
        <dbReference type="SAM" id="Phobius"/>
    </source>
</evidence>
<proteinExistence type="inferred from homology"/>
<feature type="transmembrane region" description="Helical" evidence="3">
    <location>
        <begin position="537"/>
        <end position="558"/>
    </location>
</feature>
<feature type="domain" description="Band 7" evidence="4">
    <location>
        <begin position="4"/>
        <end position="154"/>
    </location>
</feature>
<accession>B4HHI0</accession>
<feature type="compositionally biased region" description="Pro residues" evidence="2">
    <location>
        <begin position="355"/>
        <end position="387"/>
    </location>
</feature>
<dbReference type="FunFam" id="3.30.479.30:FF:000004">
    <property type="entry name" value="Putative membrane protease family, stomatin"/>
    <property type="match status" value="1"/>
</dbReference>
<dbReference type="SUPFAM" id="SSF117892">
    <property type="entry name" value="Band 7/SPFH domain"/>
    <property type="match status" value="1"/>
</dbReference>
<feature type="region of interest" description="Disordered" evidence="2">
    <location>
        <begin position="261"/>
        <end position="398"/>
    </location>
</feature>
<comment type="similarity">
    <text evidence="1">Belongs to the band 7/mec-2 family.</text>
</comment>
<dbReference type="InterPro" id="IPR043202">
    <property type="entry name" value="Band-7_stomatin-like"/>
</dbReference>
<dbReference type="InterPro" id="IPR036013">
    <property type="entry name" value="Band_7/SPFH_dom_sf"/>
</dbReference>
<dbReference type="Proteomes" id="UP000001292">
    <property type="component" value="Unassembled WGS sequence"/>
</dbReference>
<protein>
    <submittedName>
        <fullName evidence="5">GM26046</fullName>
    </submittedName>
</protein>
<feature type="compositionally biased region" description="Low complexity" evidence="2">
    <location>
        <begin position="342"/>
        <end position="354"/>
    </location>
</feature>
<name>B4HHI0_DROSE</name>
<sequence>MWNPPQKMITAIISLKRSCLGPGLVFLLPCIDSFNTVDIRTDVVNVDPQELLTKDSVSITVNAVVFYCIYDPINSIIKVDDARDATERISQVTLRSIVGSKGLHELLASRQQLSQEIQQAVAKITEGWGVRVERVDLMEISLPSSLERSLASEAEATREARAKIILAEGEAKASMALKECSDVMSENQITLQLRHLQILRSLATERRVNVLFPIPLEIMAPFMDGKDSSDAAHDDDDRMDSDGEYDYLHLFSPKVYISGTPPDFFNDAQTENPEVGKTTENVEENKPARSWLWPSFFRPSRSAQDGEQPSSSRRVRPESGQPSPRSNRTDHAIEPYPLLSKPPARSSSPTKPSSIPIPPRPDPPTLPPIPPHPTLPPIPERPIPPPKNTSTPPEKDPKECMQLKRELEAERPDEFEVSPMILCLMLTLLLFLIGFWICVIRMNPACTLNLESKECQEWMNEVCAHCSHLLPGVEEAELWDKWWSDELPAPFKSRVNLMSAYDCHKLRKEVARQVTNSRDQEWHEEKGNPVTWTLCQLILLIIVMVSSMIAMGCALKVLCESQRRCSGRTKCAPPIKVKQEERPPPPPADVETPPQKDICKPAKQPKAFISFGRTTDPRTRFGPYKHQKLLQTASMRPECQPAES</sequence>
<dbReference type="Gene3D" id="3.30.479.30">
    <property type="entry name" value="Band 7 domain"/>
    <property type="match status" value="1"/>
</dbReference>
<dbReference type="PhylomeDB" id="B4HHI0"/>
<dbReference type="STRING" id="7238.B4HHI0"/>
<organism evidence="6">
    <name type="scientific">Drosophila sechellia</name>
    <name type="common">Fruit fly</name>
    <dbReference type="NCBI Taxonomy" id="7238"/>
    <lineage>
        <taxon>Eukaryota</taxon>
        <taxon>Metazoa</taxon>
        <taxon>Ecdysozoa</taxon>
        <taxon>Arthropoda</taxon>
        <taxon>Hexapoda</taxon>
        <taxon>Insecta</taxon>
        <taxon>Pterygota</taxon>
        <taxon>Neoptera</taxon>
        <taxon>Endopterygota</taxon>
        <taxon>Diptera</taxon>
        <taxon>Brachycera</taxon>
        <taxon>Muscomorpha</taxon>
        <taxon>Ephydroidea</taxon>
        <taxon>Drosophilidae</taxon>
        <taxon>Drosophila</taxon>
        <taxon>Sophophora</taxon>
    </lineage>
</organism>
<reference evidence="5 6" key="1">
    <citation type="journal article" date="2007" name="Nature">
        <title>Evolution of genes and genomes on the Drosophila phylogeny.</title>
        <authorList>
            <consortium name="Drosophila 12 Genomes Consortium"/>
            <person name="Clark A.G."/>
            <person name="Eisen M.B."/>
            <person name="Smith D.R."/>
            <person name="Bergman C.M."/>
            <person name="Oliver B."/>
            <person name="Markow T.A."/>
            <person name="Kaufman T.C."/>
            <person name="Kellis M."/>
            <person name="Gelbart W."/>
            <person name="Iyer V.N."/>
            <person name="Pollard D.A."/>
            <person name="Sackton T.B."/>
            <person name="Larracuente A.M."/>
            <person name="Singh N.D."/>
            <person name="Abad J.P."/>
            <person name="Abt D.N."/>
            <person name="Adryan B."/>
            <person name="Aguade M."/>
            <person name="Akashi H."/>
            <person name="Anderson W.W."/>
            <person name="Aquadro C.F."/>
            <person name="Ardell D.H."/>
            <person name="Arguello R."/>
            <person name="Artieri C.G."/>
            <person name="Barbash D.A."/>
            <person name="Barker D."/>
            <person name="Barsanti P."/>
            <person name="Batterham P."/>
            <person name="Batzoglou S."/>
            <person name="Begun D."/>
            <person name="Bhutkar A."/>
            <person name="Blanco E."/>
            <person name="Bosak S.A."/>
            <person name="Bradley R.K."/>
            <person name="Brand A.D."/>
            <person name="Brent M.R."/>
            <person name="Brooks A.N."/>
            <person name="Brown R.H."/>
            <person name="Butlin R.K."/>
            <person name="Caggese C."/>
            <person name="Calvi B.R."/>
            <person name="Bernardo de Carvalho A."/>
            <person name="Caspi A."/>
            <person name="Castrezana S."/>
            <person name="Celniker S.E."/>
            <person name="Chang J.L."/>
            <person name="Chapple C."/>
            <person name="Chatterji S."/>
            <person name="Chinwalla A."/>
            <person name="Civetta A."/>
            <person name="Clifton S.W."/>
            <person name="Comeron J.M."/>
            <person name="Costello J.C."/>
            <person name="Coyne J.A."/>
            <person name="Daub J."/>
            <person name="David R.G."/>
            <person name="Delcher A.L."/>
            <person name="Delehaunty K."/>
            <person name="Do C.B."/>
            <person name="Ebling H."/>
            <person name="Edwards K."/>
            <person name="Eickbush T."/>
            <person name="Evans J.D."/>
            <person name="Filipski A."/>
            <person name="Findeiss S."/>
            <person name="Freyhult E."/>
            <person name="Fulton L."/>
            <person name="Fulton R."/>
            <person name="Garcia A.C."/>
            <person name="Gardiner A."/>
            <person name="Garfield D.A."/>
            <person name="Garvin B.E."/>
            <person name="Gibson G."/>
            <person name="Gilbert D."/>
            <person name="Gnerre S."/>
            <person name="Godfrey J."/>
            <person name="Good R."/>
            <person name="Gotea V."/>
            <person name="Gravely B."/>
            <person name="Greenberg A.J."/>
            <person name="Griffiths-Jones S."/>
            <person name="Gross S."/>
            <person name="Guigo R."/>
            <person name="Gustafson E.A."/>
            <person name="Haerty W."/>
            <person name="Hahn M.W."/>
            <person name="Halligan D.L."/>
            <person name="Halpern A.L."/>
            <person name="Halter G.M."/>
            <person name="Han M.V."/>
            <person name="Heger A."/>
            <person name="Hillier L."/>
            <person name="Hinrichs A.S."/>
            <person name="Holmes I."/>
            <person name="Hoskins R.A."/>
            <person name="Hubisz M.J."/>
            <person name="Hultmark D."/>
            <person name="Huntley M.A."/>
            <person name="Jaffe D.B."/>
            <person name="Jagadeeshan S."/>
            <person name="Jeck W.R."/>
            <person name="Johnson J."/>
            <person name="Jones C.D."/>
            <person name="Jordan W.C."/>
            <person name="Karpen G.H."/>
            <person name="Kataoka E."/>
            <person name="Keightley P.D."/>
            <person name="Kheradpour P."/>
            <person name="Kirkness E.F."/>
            <person name="Koerich L.B."/>
            <person name="Kristiansen K."/>
            <person name="Kudrna D."/>
            <person name="Kulathinal R.J."/>
            <person name="Kumar S."/>
            <person name="Kwok R."/>
            <person name="Lander E."/>
            <person name="Langley C.H."/>
            <person name="Lapoint R."/>
            <person name="Lazzaro B.P."/>
            <person name="Lee S.J."/>
            <person name="Levesque L."/>
            <person name="Li R."/>
            <person name="Lin C.F."/>
            <person name="Lin M.F."/>
            <person name="Lindblad-Toh K."/>
            <person name="Llopart A."/>
            <person name="Long M."/>
            <person name="Low L."/>
            <person name="Lozovsky E."/>
            <person name="Lu J."/>
            <person name="Luo M."/>
            <person name="Machado C.A."/>
            <person name="Makalowski W."/>
            <person name="Marzo M."/>
            <person name="Matsuda M."/>
            <person name="Matzkin L."/>
            <person name="McAllister B."/>
            <person name="McBride C.S."/>
            <person name="McKernan B."/>
            <person name="McKernan K."/>
            <person name="Mendez-Lago M."/>
            <person name="Minx P."/>
            <person name="Mollenhauer M.U."/>
            <person name="Montooth K."/>
            <person name="Mount S.M."/>
            <person name="Mu X."/>
            <person name="Myers E."/>
            <person name="Negre B."/>
            <person name="Newfeld S."/>
            <person name="Nielsen R."/>
            <person name="Noor M.A."/>
            <person name="O'Grady P."/>
            <person name="Pachter L."/>
            <person name="Papaceit M."/>
            <person name="Parisi M.J."/>
            <person name="Parisi M."/>
            <person name="Parts L."/>
            <person name="Pedersen J.S."/>
            <person name="Pesole G."/>
            <person name="Phillippy A.M."/>
            <person name="Ponting C.P."/>
            <person name="Pop M."/>
            <person name="Porcelli D."/>
            <person name="Powell J.R."/>
            <person name="Prohaska S."/>
            <person name="Pruitt K."/>
            <person name="Puig M."/>
            <person name="Quesneville H."/>
            <person name="Ram K.R."/>
            <person name="Rand D."/>
            <person name="Rasmussen M.D."/>
            <person name="Reed L.K."/>
            <person name="Reenan R."/>
            <person name="Reily A."/>
            <person name="Remington K.A."/>
            <person name="Rieger T.T."/>
            <person name="Ritchie M.G."/>
            <person name="Robin C."/>
            <person name="Rogers Y.H."/>
            <person name="Rohde C."/>
            <person name="Rozas J."/>
            <person name="Rubenfield M.J."/>
            <person name="Ruiz A."/>
            <person name="Russo S."/>
            <person name="Salzberg S.L."/>
            <person name="Sanchez-Gracia A."/>
            <person name="Saranga D.J."/>
            <person name="Sato H."/>
            <person name="Schaeffer S.W."/>
            <person name="Schatz M.C."/>
            <person name="Schlenke T."/>
            <person name="Schwartz R."/>
            <person name="Segarra C."/>
            <person name="Singh R.S."/>
            <person name="Sirot L."/>
            <person name="Sirota M."/>
            <person name="Sisneros N.B."/>
            <person name="Smith C.D."/>
            <person name="Smith T.F."/>
            <person name="Spieth J."/>
            <person name="Stage D.E."/>
            <person name="Stark A."/>
            <person name="Stephan W."/>
            <person name="Strausberg R.L."/>
            <person name="Strempel S."/>
            <person name="Sturgill D."/>
            <person name="Sutton G."/>
            <person name="Sutton G.G."/>
            <person name="Tao W."/>
            <person name="Teichmann S."/>
            <person name="Tobari Y.N."/>
            <person name="Tomimura Y."/>
            <person name="Tsolas J.M."/>
            <person name="Valente V.L."/>
            <person name="Venter E."/>
            <person name="Venter J.C."/>
            <person name="Vicario S."/>
            <person name="Vieira F.G."/>
            <person name="Vilella A.J."/>
            <person name="Villasante A."/>
            <person name="Walenz B."/>
            <person name="Wang J."/>
            <person name="Wasserman M."/>
            <person name="Watts T."/>
            <person name="Wilson D."/>
            <person name="Wilson R.K."/>
            <person name="Wing R.A."/>
            <person name="Wolfner M.F."/>
            <person name="Wong A."/>
            <person name="Wong G.K."/>
            <person name="Wu C.I."/>
            <person name="Wu G."/>
            <person name="Yamamoto D."/>
            <person name="Yang H.P."/>
            <person name="Yang S.P."/>
            <person name="Yorke J.A."/>
            <person name="Yoshida K."/>
            <person name="Zdobnov E."/>
            <person name="Zhang P."/>
            <person name="Zhang Y."/>
            <person name="Zimin A.V."/>
            <person name="Baldwin J."/>
            <person name="Abdouelleil A."/>
            <person name="Abdulkadir J."/>
            <person name="Abebe A."/>
            <person name="Abera B."/>
            <person name="Abreu J."/>
            <person name="Acer S.C."/>
            <person name="Aftuck L."/>
            <person name="Alexander A."/>
            <person name="An P."/>
            <person name="Anderson E."/>
            <person name="Anderson S."/>
            <person name="Arachi H."/>
            <person name="Azer M."/>
            <person name="Bachantsang P."/>
            <person name="Barry A."/>
            <person name="Bayul T."/>
            <person name="Berlin A."/>
            <person name="Bessette D."/>
            <person name="Bloom T."/>
            <person name="Blye J."/>
            <person name="Boguslavskiy L."/>
            <person name="Bonnet C."/>
            <person name="Boukhgalter B."/>
            <person name="Bourzgui I."/>
            <person name="Brown A."/>
            <person name="Cahill P."/>
            <person name="Channer S."/>
            <person name="Cheshatsang Y."/>
            <person name="Chuda L."/>
            <person name="Citroen M."/>
            <person name="Collymore A."/>
            <person name="Cooke P."/>
            <person name="Costello M."/>
            <person name="D'Aco K."/>
            <person name="Daza R."/>
            <person name="De Haan G."/>
            <person name="DeGray S."/>
            <person name="DeMaso C."/>
            <person name="Dhargay N."/>
            <person name="Dooley K."/>
            <person name="Dooley E."/>
            <person name="Doricent M."/>
            <person name="Dorje P."/>
            <person name="Dorjee K."/>
            <person name="Dupes A."/>
            <person name="Elong R."/>
            <person name="Falk J."/>
            <person name="Farina A."/>
            <person name="Faro S."/>
            <person name="Ferguson D."/>
            <person name="Fisher S."/>
            <person name="Foley C.D."/>
            <person name="Franke A."/>
            <person name="Friedrich D."/>
            <person name="Gadbois L."/>
            <person name="Gearin G."/>
            <person name="Gearin C.R."/>
            <person name="Giannoukos G."/>
            <person name="Goode T."/>
            <person name="Graham J."/>
            <person name="Grandbois E."/>
            <person name="Grewal S."/>
            <person name="Gyaltsen K."/>
            <person name="Hafez N."/>
            <person name="Hagos B."/>
            <person name="Hall J."/>
            <person name="Henson C."/>
            <person name="Hollinger A."/>
            <person name="Honan T."/>
            <person name="Huard M.D."/>
            <person name="Hughes L."/>
            <person name="Hurhula B."/>
            <person name="Husby M.E."/>
            <person name="Kamat A."/>
            <person name="Kanga B."/>
            <person name="Kashin S."/>
            <person name="Khazanovich D."/>
            <person name="Kisner P."/>
            <person name="Lance K."/>
            <person name="Lara M."/>
            <person name="Lee W."/>
            <person name="Lennon N."/>
            <person name="Letendre F."/>
            <person name="LeVine R."/>
            <person name="Lipovsky A."/>
            <person name="Liu X."/>
            <person name="Liu J."/>
            <person name="Liu S."/>
            <person name="Lokyitsang T."/>
            <person name="Lokyitsang Y."/>
            <person name="Lubonja R."/>
            <person name="Lui A."/>
            <person name="MacDonald P."/>
            <person name="Magnisalis V."/>
            <person name="Maru K."/>
            <person name="Matthews C."/>
            <person name="McCusker W."/>
            <person name="McDonough S."/>
            <person name="Mehta T."/>
            <person name="Meldrim J."/>
            <person name="Meneus L."/>
            <person name="Mihai O."/>
            <person name="Mihalev A."/>
            <person name="Mihova T."/>
            <person name="Mittelman R."/>
            <person name="Mlenga V."/>
            <person name="Montmayeur A."/>
            <person name="Mulrain L."/>
            <person name="Navidi A."/>
            <person name="Naylor J."/>
            <person name="Negash T."/>
            <person name="Nguyen T."/>
            <person name="Nguyen N."/>
            <person name="Nicol R."/>
            <person name="Norbu C."/>
            <person name="Norbu N."/>
            <person name="Novod N."/>
            <person name="O'Neill B."/>
            <person name="Osman S."/>
            <person name="Markiewicz E."/>
            <person name="Oyono O.L."/>
            <person name="Patti C."/>
            <person name="Phunkhang P."/>
            <person name="Pierre F."/>
            <person name="Priest M."/>
            <person name="Raghuraman S."/>
            <person name="Rege F."/>
            <person name="Reyes R."/>
            <person name="Rise C."/>
            <person name="Rogov P."/>
            <person name="Ross K."/>
            <person name="Ryan E."/>
            <person name="Settipalli S."/>
            <person name="Shea T."/>
            <person name="Sherpa N."/>
            <person name="Shi L."/>
            <person name="Shih D."/>
            <person name="Sparrow T."/>
            <person name="Spaulding J."/>
            <person name="Stalker J."/>
            <person name="Stange-Thomann N."/>
            <person name="Stavropoulos S."/>
            <person name="Stone C."/>
            <person name="Strader C."/>
            <person name="Tesfaye S."/>
            <person name="Thomson T."/>
            <person name="Thoulutsang Y."/>
            <person name="Thoulutsang D."/>
            <person name="Topham K."/>
            <person name="Topping I."/>
            <person name="Tsamla T."/>
            <person name="Vassiliev H."/>
            <person name="Vo A."/>
            <person name="Wangchuk T."/>
            <person name="Wangdi T."/>
            <person name="Weiand M."/>
            <person name="Wilkinson J."/>
            <person name="Wilson A."/>
            <person name="Yadav S."/>
            <person name="Young G."/>
            <person name="Yu Q."/>
            <person name="Zembek L."/>
            <person name="Zhong D."/>
            <person name="Zimmer A."/>
            <person name="Zwirko Z."/>
            <person name="Jaffe D.B."/>
            <person name="Alvarez P."/>
            <person name="Brockman W."/>
            <person name="Butler J."/>
            <person name="Chin C."/>
            <person name="Gnerre S."/>
            <person name="Grabherr M."/>
            <person name="Kleber M."/>
            <person name="Mauceli E."/>
            <person name="MacCallum I."/>
        </authorList>
    </citation>
    <scope>NUCLEOTIDE SEQUENCE [LARGE SCALE GENOMIC DNA]</scope>
    <source>
        <strain evidence="6">Rob3c / Tucson 14021-0248.25</strain>
    </source>
</reference>
<feature type="region of interest" description="Disordered" evidence="2">
    <location>
        <begin position="576"/>
        <end position="627"/>
    </location>
</feature>
<keyword evidence="3" id="KW-0812">Transmembrane</keyword>
<dbReference type="SMR" id="B4HHI0"/>
<dbReference type="EMBL" id="CH480815">
    <property type="protein sequence ID" value="EDW42519.1"/>
    <property type="molecule type" value="Genomic_DNA"/>
</dbReference>
<evidence type="ECO:0000256" key="2">
    <source>
        <dbReference type="SAM" id="MobiDB-lite"/>
    </source>
</evidence>
<dbReference type="PRINTS" id="PR00721">
    <property type="entry name" value="STOMATIN"/>
</dbReference>
<dbReference type="AlphaFoldDB" id="B4HHI0"/>
<keyword evidence="3" id="KW-0472">Membrane</keyword>
<dbReference type="HOGENOM" id="CLU_425325_0_0_1"/>
<dbReference type="InterPro" id="IPR001972">
    <property type="entry name" value="Stomatin_HflK_fam"/>
</dbReference>
<gene>
    <name evidence="5" type="primary">Dsec\GM26046</name>
    <name evidence="5" type="ORF">Dsec_GM26046</name>
</gene>
<evidence type="ECO:0000259" key="4">
    <source>
        <dbReference type="SMART" id="SM00244"/>
    </source>
</evidence>
<keyword evidence="6" id="KW-1185">Reference proteome</keyword>
<dbReference type="Gene3D" id="6.10.250.2090">
    <property type="match status" value="1"/>
</dbReference>
<dbReference type="GO" id="GO:0009898">
    <property type="term" value="C:cytoplasmic side of plasma membrane"/>
    <property type="evidence" value="ECO:0007669"/>
    <property type="project" value="UniProtKB-ARBA"/>
</dbReference>
<keyword evidence="3" id="KW-1133">Transmembrane helix</keyword>
<evidence type="ECO:0000313" key="5">
    <source>
        <dbReference type="EMBL" id="EDW42519.1"/>
    </source>
</evidence>
<evidence type="ECO:0000313" key="6">
    <source>
        <dbReference type="Proteomes" id="UP000001292"/>
    </source>
</evidence>
<dbReference type="InterPro" id="IPR001107">
    <property type="entry name" value="Band_7"/>
</dbReference>
<feature type="compositionally biased region" description="Polar residues" evidence="2">
    <location>
        <begin position="301"/>
        <end position="312"/>
    </location>
</feature>
<dbReference type="PANTHER" id="PTHR10264">
    <property type="entry name" value="BAND 7 PROTEIN-RELATED"/>
    <property type="match status" value="1"/>
</dbReference>
<dbReference type="OMA" id="WWADDLP"/>
<evidence type="ECO:0000256" key="1">
    <source>
        <dbReference type="ARBA" id="ARBA00008164"/>
    </source>
</evidence>
<dbReference type="Pfam" id="PF01145">
    <property type="entry name" value="Band_7"/>
    <property type="match status" value="1"/>
</dbReference>
<feature type="transmembrane region" description="Helical" evidence="3">
    <location>
        <begin position="421"/>
        <end position="442"/>
    </location>
</feature>